<evidence type="ECO:0000256" key="3">
    <source>
        <dbReference type="ARBA" id="ARBA00022833"/>
    </source>
</evidence>
<feature type="compositionally biased region" description="Acidic residues" evidence="5">
    <location>
        <begin position="177"/>
        <end position="188"/>
    </location>
</feature>
<feature type="domain" description="RING-type" evidence="6">
    <location>
        <begin position="218"/>
        <end position="282"/>
    </location>
</feature>
<evidence type="ECO:0000259" key="7">
    <source>
        <dbReference type="PROSITE" id="PS50195"/>
    </source>
</evidence>
<feature type="domain" description="PX" evidence="7">
    <location>
        <begin position="30"/>
        <end position="165"/>
    </location>
</feature>
<keyword evidence="2 4" id="KW-0863">Zinc-finger</keyword>
<dbReference type="SUPFAM" id="SSF57850">
    <property type="entry name" value="RING/U-box"/>
    <property type="match status" value="2"/>
</dbReference>
<dbReference type="Gene3D" id="3.30.40.10">
    <property type="entry name" value="Zinc/RING finger domain, C3HC4 (zinc finger)"/>
    <property type="match status" value="2"/>
</dbReference>
<dbReference type="GO" id="GO:0008270">
    <property type="term" value="F:zinc ion binding"/>
    <property type="evidence" value="ECO:0007669"/>
    <property type="project" value="UniProtKB-KW"/>
</dbReference>
<dbReference type="OrthoDB" id="272091at2759"/>
<evidence type="ECO:0000259" key="6">
    <source>
        <dbReference type="PROSITE" id="PS50089"/>
    </source>
</evidence>
<dbReference type="Proteomes" id="UP000243217">
    <property type="component" value="Unassembled WGS sequence"/>
</dbReference>
<dbReference type="InterPro" id="IPR013083">
    <property type="entry name" value="Znf_RING/FYVE/PHD"/>
</dbReference>
<evidence type="ECO:0000256" key="5">
    <source>
        <dbReference type="SAM" id="MobiDB-lite"/>
    </source>
</evidence>
<feature type="domain" description="PX" evidence="7">
    <location>
        <begin position="324"/>
        <end position="475"/>
    </location>
</feature>
<organism evidence="8 9">
    <name type="scientific">Thraustotheca clavata</name>
    <dbReference type="NCBI Taxonomy" id="74557"/>
    <lineage>
        <taxon>Eukaryota</taxon>
        <taxon>Sar</taxon>
        <taxon>Stramenopiles</taxon>
        <taxon>Oomycota</taxon>
        <taxon>Saprolegniomycetes</taxon>
        <taxon>Saprolegniales</taxon>
        <taxon>Achlyaceae</taxon>
        <taxon>Thraustotheca</taxon>
    </lineage>
</organism>
<dbReference type="PROSITE" id="PS50089">
    <property type="entry name" value="ZF_RING_2"/>
    <property type="match status" value="2"/>
</dbReference>
<name>A0A1W0A8M8_9STRA</name>
<dbReference type="Pfam" id="PF00787">
    <property type="entry name" value="PX"/>
    <property type="match status" value="2"/>
</dbReference>
<dbReference type="CDD" id="cd06093">
    <property type="entry name" value="PX_domain"/>
    <property type="match status" value="2"/>
</dbReference>
<dbReference type="InterPro" id="IPR001841">
    <property type="entry name" value="Znf_RING"/>
</dbReference>
<sequence length="542" mass="61954">MTLLELYHDIALQNDESLDRLKTAQENDMKQVKVHSTAMNVAFCGSGTFTIYTLVATCPGTKTWWMLKKRYSQFFNLRKKLLYLHAQSKFPEITDLLQDVVDAEFPKKHMMVSVNNKSIIKERKNQLQKFTTKLIIVRAKCILTTIEHANADDLQTLLDTIYDLLEDFLEIPHPPSCDDDGDADEEDNNNSLTSMSSPELEPSSEDDEDSKTIEKPICTICTCPLELESTFHTRQIVKKVRFDIEDDDFAEEKILQLPCSHRFHEECVIHWVEQKNACPVCHAQAFDGVMALSSTSLAIKAPLFSKDNRSLLKKTKQREAHVHFRAINVMAPTKDKLDGSEAYTLYLIIAACPDTKCWWLVHKRYSQFHALRKELIHLHRKCKSNGLLKPLAALLNPTVMMEFPRKHIMLTYENPVIIQERKYLLNLFTVSLINLRSACMAASMDETKYTNPHLFDKLINLSQIISSFLKAPEILGQHNCIKPIQTASSECSICLETSENPTKLSFIMPCGHSFHEMCLLKWFESCLSCPMCRAQATQGALV</sequence>
<dbReference type="Pfam" id="PF13639">
    <property type="entry name" value="zf-RING_2"/>
    <property type="match status" value="2"/>
</dbReference>
<dbReference type="STRING" id="74557.A0A1W0A8M8"/>
<comment type="caution">
    <text evidence="8">The sequence shown here is derived from an EMBL/GenBank/DDBJ whole genome shotgun (WGS) entry which is preliminary data.</text>
</comment>
<evidence type="ECO:0000256" key="2">
    <source>
        <dbReference type="ARBA" id="ARBA00022771"/>
    </source>
</evidence>
<gene>
    <name evidence="8" type="ORF">THRCLA_20346</name>
</gene>
<dbReference type="PANTHER" id="PTHR15710">
    <property type="entry name" value="E3 UBIQUITIN-PROTEIN LIGASE PRAJA"/>
    <property type="match status" value="1"/>
</dbReference>
<proteinExistence type="predicted"/>
<dbReference type="PROSITE" id="PS50195">
    <property type="entry name" value="PX"/>
    <property type="match status" value="2"/>
</dbReference>
<evidence type="ECO:0008006" key="10">
    <source>
        <dbReference type="Google" id="ProtNLM"/>
    </source>
</evidence>
<keyword evidence="1" id="KW-0479">Metal-binding</keyword>
<reference evidence="8 9" key="1">
    <citation type="journal article" date="2014" name="Genome Biol. Evol.">
        <title>The secreted proteins of Achlya hypogyna and Thraustotheca clavata identify the ancestral oomycete secretome and reveal gene acquisitions by horizontal gene transfer.</title>
        <authorList>
            <person name="Misner I."/>
            <person name="Blouin N."/>
            <person name="Leonard G."/>
            <person name="Richards T.A."/>
            <person name="Lane C.E."/>
        </authorList>
    </citation>
    <scope>NUCLEOTIDE SEQUENCE [LARGE SCALE GENOMIC DNA]</scope>
    <source>
        <strain evidence="8 9">ATCC 34112</strain>
    </source>
</reference>
<keyword evidence="3" id="KW-0862">Zinc</keyword>
<dbReference type="SMART" id="SM00184">
    <property type="entry name" value="RING"/>
    <property type="match status" value="2"/>
</dbReference>
<evidence type="ECO:0000313" key="8">
    <source>
        <dbReference type="EMBL" id="OQS06585.1"/>
    </source>
</evidence>
<dbReference type="SUPFAM" id="SSF64268">
    <property type="entry name" value="PX domain"/>
    <property type="match status" value="2"/>
</dbReference>
<feature type="compositionally biased region" description="Low complexity" evidence="5">
    <location>
        <begin position="189"/>
        <end position="201"/>
    </location>
</feature>
<evidence type="ECO:0000256" key="4">
    <source>
        <dbReference type="PROSITE-ProRule" id="PRU00175"/>
    </source>
</evidence>
<feature type="region of interest" description="Disordered" evidence="5">
    <location>
        <begin position="174"/>
        <end position="211"/>
    </location>
</feature>
<dbReference type="GO" id="GO:0035091">
    <property type="term" value="F:phosphatidylinositol binding"/>
    <property type="evidence" value="ECO:0007669"/>
    <property type="project" value="InterPro"/>
</dbReference>
<dbReference type="Gene3D" id="3.30.1520.10">
    <property type="entry name" value="Phox-like domain"/>
    <property type="match status" value="2"/>
</dbReference>
<feature type="domain" description="RING-type" evidence="6">
    <location>
        <begin position="491"/>
        <end position="533"/>
    </location>
</feature>
<protein>
    <recommendedName>
        <fullName evidence="10">RING-type domain-containing protein</fullName>
    </recommendedName>
</protein>
<evidence type="ECO:0000313" key="9">
    <source>
        <dbReference type="Proteomes" id="UP000243217"/>
    </source>
</evidence>
<evidence type="ECO:0000256" key="1">
    <source>
        <dbReference type="ARBA" id="ARBA00022723"/>
    </source>
</evidence>
<dbReference type="InterPro" id="IPR001683">
    <property type="entry name" value="PX_dom"/>
</dbReference>
<dbReference type="AlphaFoldDB" id="A0A1W0A8M8"/>
<dbReference type="InterPro" id="IPR036871">
    <property type="entry name" value="PX_dom_sf"/>
</dbReference>
<accession>A0A1W0A8M8</accession>
<keyword evidence="9" id="KW-1185">Reference proteome</keyword>
<dbReference type="EMBL" id="JNBS01000327">
    <property type="protein sequence ID" value="OQS06585.1"/>
    <property type="molecule type" value="Genomic_DNA"/>
</dbReference>
<dbReference type="SMART" id="SM00312">
    <property type="entry name" value="PX"/>
    <property type="match status" value="2"/>
</dbReference>